<evidence type="ECO:0000313" key="1">
    <source>
        <dbReference type="EMBL" id="SFQ15230.1"/>
    </source>
</evidence>
<protein>
    <submittedName>
        <fullName evidence="1">Uncharacterized protein</fullName>
    </submittedName>
</protein>
<evidence type="ECO:0000313" key="2">
    <source>
        <dbReference type="Proteomes" id="UP000198784"/>
    </source>
</evidence>
<name>A0A1I5W682_9PSED</name>
<proteinExistence type="predicted"/>
<dbReference type="AlphaFoldDB" id="A0A1I5W682"/>
<keyword evidence="2" id="KW-1185">Reference proteome</keyword>
<accession>A0A1I5W682</accession>
<sequence>MHPATIQAPLPPRSLWLMRLPAGTHKNNQTT</sequence>
<dbReference type="Proteomes" id="UP000198784">
    <property type="component" value="Unassembled WGS sequence"/>
</dbReference>
<dbReference type="EMBL" id="FOWX01000036">
    <property type="protein sequence ID" value="SFQ15230.1"/>
    <property type="molecule type" value="Genomic_DNA"/>
</dbReference>
<organism evidence="1 2">
    <name type="scientific">Pseudomonas borbori</name>
    <dbReference type="NCBI Taxonomy" id="289003"/>
    <lineage>
        <taxon>Bacteria</taxon>
        <taxon>Pseudomonadati</taxon>
        <taxon>Pseudomonadota</taxon>
        <taxon>Gammaproteobacteria</taxon>
        <taxon>Pseudomonadales</taxon>
        <taxon>Pseudomonadaceae</taxon>
        <taxon>Pseudomonas</taxon>
    </lineage>
</organism>
<gene>
    <name evidence="1" type="ORF">SAMN05216190_13619</name>
</gene>
<reference evidence="2" key="1">
    <citation type="submission" date="2016-10" db="EMBL/GenBank/DDBJ databases">
        <authorList>
            <person name="Varghese N."/>
            <person name="Submissions S."/>
        </authorList>
    </citation>
    <scope>NUCLEOTIDE SEQUENCE [LARGE SCALE GENOMIC DNA]</scope>
    <source>
        <strain evidence="2">DSM 17834</strain>
    </source>
</reference>
<dbReference type="STRING" id="289003.SAMN05216190_13619"/>